<reference evidence="10 11" key="1">
    <citation type="submission" date="2018-03" db="EMBL/GenBank/DDBJ databases">
        <title>Genomic Encyclopedia of Archaeal and Bacterial Type Strains, Phase II (KMG-II): from individual species to whole genera.</title>
        <authorList>
            <person name="Goeker M."/>
        </authorList>
    </citation>
    <scope>NUCLEOTIDE SEQUENCE [LARGE SCALE GENOMIC DNA]</scope>
    <source>
        <strain evidence="10 11">DSM 100673</strain>
    </source>
</reference>
<dbReference type="PANTHER" id="PTHR33910:SF1">
    <property type="entry name" value="PROTEIN TRANSLOCASE SUBUNIT SECE"/>
    <property type="match status" value="1"/>
</dbReference>
<organism evidence="10 11">
    <name type="scientific">Shimia abyssi</name>
    <dbReference type="NCBI Taxonomy" id="1662395"/>
    <lineage>
        <taxon>Bacteria</taxon>
        <taxon>Pseudomonadati</taxon>
        <taxon>Pseudomonadota</taxon>
        <taxon>Alphaproteobacteria</taxon>
        <taxon>Rhodobacterales</taxon>
        <taxon>Roseobacteraceae</taxon>
    </lineage>
</organism>
<keyword evidence="5 9" id="KW-0653">Protein transport</keyword>
<dbReference type="PANTHER" id="PTHR33910">
    <property type="entry name" value="PROTEIN TRANSLOCASE SUBUNIT SECE"/>
    <property type="match status" value="1"/>
</dbReference>
<dbReference type="Gene3D" id="1.20.5.1030">
    <property type="entry name" value="Preprotein translocase secy subunit"/>
    <property type="match status" value="1"/>
</dbReference>
<comment type="subcellular location">
    <subcellularLocation>
        <location evidence="9">Cell membrane</location>
        <topology evidence="9">Single-pass membrane protein</topology>
    </subcellularLocation>
    <subcellularLocation>
        <location evidence="1">Membrane</location>
    </subcellularLocation>
</comment>
<dbReference type="NCBIfam" id="TIGR00964">
    <property type="entry name" value="secE_bact"/>
    <property type="match status" value="1"/>
</dbReference>
<evidence type="ECO:0000256" key="8">
    <source>
        <dbReference type="ARBA" id="ARBA00023136"/>
    </source>
</evidence>
<protein>
    <recommendedName>
        <fullName evidence="9">Protein translocase subunit SecE</fullName>
    </recommendedName>
</protein>
<dbReference type="AlphaFoldDB" id="A0A2P8EXT3"/>
<comment type="subunit">
    <text evidence="9">Component of the Sec protein translocase complex. Heterotrimer consisting of SecY, SecE and SecG subunits. The heterotrimers can form oligomers, although 1 heterotrimer is thought to be able to translocate proteins. Interacts with the ribosome. Interacts with SecDF, and other proteins may be involved. Interacts with SecA.</text>
</comment>
<evidence type="ECO:0000256" key="3">
    <source>
        <dbReference type="ARBA" id="ARBA00022475"/>
    </source>
</evidence>
<dbReference type="GO" id="GO:0065002">
    <property type="term" value="P:intracellular protein transmembrane transport"/>
    <property type="evidence" value="ECO:0007669"/>
    <property type="project" value="UniProtKB-UniRule"/>
</dbReference>
<keyword evidence="4 9" id="KW-0812">Transmembrane</keyword>
<evidence type="ECO:0000256" key="5">
    <source>
        <dbReference type="ARBA" id="ARBA00022927"/>
    </source>
</evidence>
<evidence type="ECO:0000256" key="9">
    <source>
        <dbReference type="HAMAP-Rule" id="MF_00422"/>
    </source>
</evidence>
<name>A0A2P8EXT3_9RHOB</name>
<evidence type="ECO:0000313" key="10">
    <source>
        <dbReference type="EMBL" id="PSL14276.1"/>
    </source>
</evidence>
<keyword evidence="2 9" id="KW-0813">Transport</keyword>
<dbReference type="InterPro" id="IPR038379">
    <property type="entry name" value="SecE_sf"/>
</dbReference>
<keyword evidence="11" id="KW-1185">Reference proteome</keyword>
<comment type="similarity">
    <text evidence="9">Belongs to the SecE/SEC61-gamma family.</text>
</comment>
<dbReference type="Pfam" id="PF00584">
    <property type="entry name" value="SecE"/>
    <property type="match status" value="1"/>
</dbReference>
<dbReference type="RefSeq" id="WP_106610605.1">
    <property type="nucleotide sequence ID" value="NZ_PYGJ01000029.1"/>
</dbReference>
<proteinExistence type="inferred from homology"/>
<evidence type="ECO:0000313" key="11">
    <source>
        <dbReference type="Proteomes" id="UP000240418"/>
    </source>
</evidence>
<accession>A0A2P8EXT3</accession>
<comment type="caution">
    <text evidence="10">The sequence shown here is derived from an EMBL/GenBank/DDBJ whole genome shotgun (WGS) entry which is preliminary data.</text>
</comment>
<evidence type="ECO:0000256" key="6">
    <source>
        <dbReference type="ARBA" id="ARBA00022989"/>
    </source>
</evidence>
<keyword evidence="7 9" id="KW-0811">Translocation</keyword>
<comment type="function">
    <text evidence="9">Essential subunit of the Sec protein translocation channel SecYEG. Clamps together the 2 halves of SecY. May contact the channel plug during translocation.</text>
</comment>
<keyword evidence="6 9" id="KW-1133">Transmembrane helix</keyword>
<keyword evidence="8 9" id="KW-0472">Membrane</keyword>
<dbReference type="Proteomes" id="UP000240418">
    <property type="component" value="Unassembled WGS sequence"/>
</dbReference>
<evidence type="ECO:0000256" key="2">
    <source>
        <dbReference type="ARBA" id="ARBA00022448"/>
    </source>
</evidence>
<dbReference type="GO" id="GO:0008320">
    <property type="term" value="F:protein transmembrane transporter activity"/>
    <property type="evidence" value="ECO:0007669"/>
    <property type="project" value="UniProtKB-UniRule"/>
</dbReference>
<dbReference type="GO" id="GO:0006605">
    <property type="term" value="P:protein targeting"/>
    <property type="evidence" value="ECO:0007669"/>
    <property type="project" value="UniProtKB-UniRule"/>
</dbReference>
<dbReference type="HAMAP" id="MF_00422">
    <property type="entry name" value="SecE"/>
    <property type="match status" value="1"/>
</dbReference>
<dbReference type="GO" id="GO:0043952">
    <property type="term" value="P:protein transport by the Sec complex"/>
    <property type="evidence" value="ECO:0007669"/>
    <property type="project" value="UniProtKB-UniRule"/>
</dbReference>
<keyword evidence="3 9" id="KW-1003">Cell membrane</keyword>
<dbReference type="GO" id="GO:0009306">
    <property type="term" value="P:protein secretion"/>
    <property type="evidence" value="ECO:0007669"/>
    <property type="project" value="UniProtKB-UniRule"/>
</dbReference>
<evidence type="ECO:0000256" key="4">
    <source>
        <dbReference type="ARBA" id="ARBA00022692"/>
    </source>
</evidence>
<dbReference type="EMBL" id="PYGJ01000029">
    <property type="protein sequence ID" value="PSL14276.1"/>
    <property type="molecule type" value="Genomic_DNA"/>
</dbReference>
<dbReference type="InterPro" id="IPR005807">
    <property type="entry name" value="SecE_bac"/>
</dbReference>
<evidence type="ECO:0000256" key="7">
    <source>
        <dbReference type="ARBA" id="ARBA00023010"/>
    </source>
</evidence>
<dbReference type="GO" id="GO:0005886">
    <property type="term" value="C:plasma membrane"/>
    <property type="evidence" value="ECO:0007669"/>
    <property type="project" value="UniProtKB-SubCell"/>
</dbReference>
<sequence>MAKTNPITFIQQVRAEVSKVVWPTRREVLLTTVMVFVMTALTAAFFSLVDILIRSGLQGVLGLFG</sequence>
<gene>
    <name evidence="9" type="primary">secE</name>
    <name evidence="10" type="ORF">CLV88_12915</name>
</gene>
<dbReference type="InterPro" id="IPR001901">
    <property type="entry name" value="Translocase_SecE/Sec61-g"/>
</dbReference>
<feature type="transmembrane region" description="Helical" evidence="9">
    <location>
        <begin position="28"/>
        <end position="53"/>
    </location>
</feature>
<evidence type="ECO:0000256" key="1">
    <source>
        <dbReference type="ARBA" id="ARBA00004370"/>
    </source>
</evidence>